<dbReference type="Pfam" id="PF01230">
    <property type="entry name" value="HIT"/>
    <property type="match status" value="1"/>
</dbReference>
<dbReference type="InterPro" id="IPR001310">
    <property type="entry name" value="Histidine_triad_HIT"/>
</dbReference>
<feature type="short sequence motif" description="Histidine triad motif" evidence="2 3">
    <location>
        <begin position="97"/>
        <end position="101"/>
    </location>
</feature>
<name>A0A844G2R7_9BACT</name>
<dbReference type="InterPro" id="IPR039384">
    <property type="entry name" value="HINT"/>
</dbReference>
<feature type="active site" description="Tele-AMP-histidine intermediate" evidence="1">
    <location>
        <position position="99"/>
    </location>
</feature>
<evidence type="ECO:0000313" key="5">
    <source>
        <dbReference type="EMBL" id="MST96941.1"/>
    </source>
</evidence>
<dbReference type="PANTHER" id="PTHR46648">
    <property type="entry name" value="HIT FAMILY PROTEIN 1"/>
    <property type="match status" value="1"/>
</dbReference>
<evidence type="ECO:0000256" key="3">
    <source>
        <dbReference type="PROSITE-ProRule" id="PRU00464"/>
    </source>
</evidence>
<dbReference type="InterPro" id="IPR011146">
    <property type="entry name" value="HIT-like"/>
</dbReference>
<reference evidence="5 6" key="1">
    <citation type="submission" date="2019-08" db="EMBL/GenBank/DDBJ databases">
        <title>In-depth cultivation of the pig gut microbiome towards novel bacterial diversity and tailored functional studies.</title>
        <authorList>
            <person name="Wylensek D."/>
            <person name="Hitch T.C.A."/>
            <person name="Clavel T."/>
        </authorList>
    </citation>
    <scope>NUCLEOTIDE SEQUENCE [LARGE SCALE GENOMIC DNA]</scope>
    <source>
        <strain evidence="5 6">BBE-744-WT-12</strain>
    </source>
</reference>
<sequence>MAECIFCKIVKGEIPSFKVYEDELVYAFLDIGPINFGHTLVIPKEHHESSATIPEETAGRMFRIGARIGVALKRELDFEAFNLHLADGTAAGQVVMHAHLHVIPRGVEDGFHWNWRQLRYEDGRAADCAEKIAKRLAAAAKQA</sequence>
<keyword evidence="6" id="KW-1185">Reference proteome</keyword>
<dbReference type="AlphaFoldDB" id="A0A844G2R7"/>
<dbReference type="PRINTS" id="PR00332">
    <property type="entry name" value="HISTRIAD"/>
</dbReference>
<evidence type="ECO:0000259" key="4">
    <source>
        <dbReference type="PROSITE" id="PS51084"/>
    </source>
</evidence>
<accession>A0A844G2R7</accession>
<dbReference type="PANTHER" id="PTHR46648:SF1">
    <property type="entry name" value="ADENOSINE 5'-MONOPHOSPHORAMIDASE HNT1"/>
    <property type="match status" value="1"/>
</dbReference>
<dbReference type="Gene3D" id="3.30.428.10">
    <property type="entry name" value="HIT-like"/>
    <property type="match status" value="1"/>
</dbReference>
<dbReference type="CDD" id="cd01277">
    <property type="entry name" value="HINT_subgroup"/>
    <property type="match status" value="1"/>
</dbReference>
<feature type="domain" description="HIT" evidence="4">
    <location>
        <begin position="5"/>
        <end position="112"/>
    </location>
</feature>
<comment type="caution">
    <text evidence="5">The sequence shown here is derived from an EMBL/GenBank/DDBJ whole genome shotgun (WGS) entry which is preliminary data.</text>
</comment>
<dbReference type="PROSITE" id="PS51084">
    <property type="entry name" value="HIT_2"/>
    <property type="match status" value="1"/>
</dbReference>
<evidence type="ECO:0000256" key="1">
    <source>
        <dbReference type="PIRSR" id="PIRSR601310-1"/>
    </source>
</evidence>
<dbReference type="SUPFAM" id="SSF54197">
    <property type="entry name" value="HIT-like"/>
    <property type="match status" value="1"/>
</dbReference>
<protein>
    <submittedName>
        <fullName evidence="5">HIT family protein</fullName>
    </submittedName>
</protein>
<dbReference type="EMBL" id="VUNS01000006">
    <property type="protein sequence ID" value="MST96941.1"/>
    <property type="molecule type" value="Genomic_DNA"/>
</dbReference>
<proteinExistence type="predicted"/>
<dbReference type="GO" id="GO:0003824">
    <property type="term" value="F:catalytic activity"/>
    <property type="evidence" value="ECO:0007669"/>
    <property type="project" value="InterPro"/>
</dbReference>
<dbReference type="InterPro" id="IPR036265">
    <property type="entry name" value="HIT-like_sf"/>
</dbReference>
<evidence type="ECO:0000256" key="2">
    <source>
        <dbReference type="PIRSR" id="PIRSR601310-3"/>
    </source>
</evidence>
<dbReference type="RefSeq" id="WP_106052782.1">
    <property type="nucleotide sequence ID" value="NZ_CALXOB010000030.1"/>
</dbReference>
<dbReference type="Proteomes" id="UP000435649">
    <property type="component" value="Unassembled WGS sequence"/>
</dbReference>
<organism evidence="5 6">
    <name type="scientific">Victivallis lenta</name>
    <dbReference type="NCBI Taxonomy" id="2606640"/>
    <lineage>
        <taxon>Bacteria</taxon>
        <taxon>Pseudomonadati</taxon>
        <taxon>Lentisphaerota</taxon>
        <taxon>Lentisphaeria</taxon>
        <taxon>Victivallales</taxon>
        <taxon>Victivallaceae</taxon>
        <taxon>Victivallis</taxon>
    </lineage>
</organism>
<dbReference type="GO" id="GO:0009117">
    <property type="term" value="P:nucleotide metabolic process"/>
    <property type="evidence" value="ECO:0007669"/>
    <property type="project" value="TreeGrafter"/>
</dbReference>
<evidence type="ECO:0000313" key="6">
    <source>
        <dbReference type="Proteomes" id="UP000435649"/>
    </source>
</evidence>
<gene>
    <name evidence="5" type="ORF">FYJ85_07750</name>
</gene>